<evidence type="ECO:0000256" key="1">
    <source>
        <dbReference type="SAM" id="Phobius"/>
    </source>
</evidence>
<accession>A0A3B6VEZ0</accession>
<evidence type="ECO:0000313" key="2">
    <source>
        <dbReference type="EMBL" id="ACN84181.1"/>
    </source>
</evidence>
<dbReference type="KEGG" id="bhy:BHWA1_01715"/>
<dbReference type="InterPro" id="IPR011990">
    <property type="entry name" value="TPR-like_helical_dom_sf"/>
</dbReference>
<keyword evidence="1" id="KW-0472">Membrane</keyword>
<proteinExistence type="predicted"/>
<feature type="transmembrane region" description="Helical" evidence="1">
    <location>
        <begin position="167"/>
        <end position="186"/>
    </location>
</feature>
<keyword evidence="1" id="KW-1133">Transmembrane helix</keyword>
<feature type="transmembrane region" description="Helical" evidence="1">
    <location>
        <begin position="62"/>
        <end position="84"/>
    </location>
</feature>
<dbReference type="Gene3D" id="1.25.40.10">
    <property type="entry name" value="Tetratricopeptide repeat domain"/>
    <property type="match status" value="2"/>
</dbReference>
<dbReference type="STRING" id="565034.BHWA1_01715"/>
<name>A0A3B6VEZ0_BRAHW</name>
<dbReference type="EMBL" id="CP001357">
    <property type="protein sequence ID" value="ACN84181.1"/>
    <property type="molecule type" value="Genomic_DNA"/>
</dbReference>
<reference evidence="2 3" key="1">
    <citation type="journal article" date="2009" name="PLoS ONE">
        <title>Genome sequence of the pathogenic intestinal spirochete Brachyspira hyodysenteriae reveals adaptations to its lifestyle in the porcine large intestine.</title>
        <authorList>
            <person name="Bellgard M.I."/>
            <person name="Wanchanthuek P."/>
            <person name="La T."/>
            <person name="Ryan K."/>
            <person name="Moolhuijzen P."/>
            <person name="Albertyn Z."/>
            <person name="Shaban B."/>
            <person name="Motro Y."/>
            <person name="Dunn D.S."/>
            <person name="Schibeci D."/>
            <person name="Hunter A."/>
            <person name="Barrero R."/>
            <person name="Phillips N.D."/>
            <person name="Hampson D.J."/>
        </authorList>
    </citation>
    <scope>NUCLEOTIDE SEQUENCE [LARGE SCALE GENOMIC DNA]</scope>
    <source>
        <strain evidence="3">ATCC 49526 / WA1</strain>
    </source>
</reference>
<keyword evidence="1" id="KW-0812">Transmembrane</keyword>
<dbReference type="AlphaFoldDB" id="A0A3B6VEZ0"/>
<sequence>MLIILRASVAQLDRAADFGSAGWGFDSSQTRIKIDYLDKYVKIYVIVKGFLQKMKEKTIKKLNLVILILFPIMLLVFSITYNIYSVGTENRIKRELENFTNSLSLRMESKYMDMMTLYFKEELNNYAIANEFTNLVKEQVRLGITPHFNSLKFSIDYTMKNNVRTTTYALLFIAVLMFILTLVINFTNNNMTSSSYAPNTVNNVSTNVQEIQDKPSNTIGSVIDSSSSEAIRLEIEEMYKHLVKEMNNSRDEQALEIIEKMFQLDDRNYLALNGAGVLYTKMYGRENKDEYFKKANEYFQYALSLYTNNENVSNNRAILYSIRYELKKSEEDYETALMMLNDTLSANHLDVELLNNRATLYAVKYKISGDENIFARSINDFDELIKIDYNNIYALNNRSALYFTKYKNSGDKKYFDKSIEDCNTAFKINSSEALYDNRGSLYIYKY</sequence>
<dbReference type="Proteomes" id="UP000001803">
    <property type="component" value="Chromosome"/>
</dbReference>
<gene>
    <name evidence="2" type="ordered locus">BHWA1_01715</name>
</gene>
<dbReference type="SUPFAM" id="SSF48439">
    <property type="entry name" value="Protein prenylyltransferase"/>
    <property type="match status" value="1"/>
</dbReference>
<protein>
    <submittedName>
        <fullName evidence="2">TPR domain-containing protein</fullName>
    </submittedName>
</protein>
<organism evidence="2 3">
    <name type="scientific">Brachyspira hyodysenteriae (strain ATCC 49526 / WA1)</name>
    <dbReference type="NCBI Taxonomy" id="565034"/>
    <lineage>
        <taxon>Bacteria</taxon>
        <taxon>Pseudomonadati</taxon>
        <taxon>Spirochaetota</taxon>
        <taxon>Spirochaetia</taxon>
        <taxon>Brachyspirales</taxon>
        <taxon>Brachyspiraceae</taxon>
        <taxon>Brachyspira</taxon>
    </lineage>
</organism>
<evidence type="ECO:0000313" key="3">
    <source>
        <dbReference type="Proteomes" id="UP000001803"/>
    </source>
</evidence>
<keyword evidence="3" id="KW-1185">Reference proteome</keyword>